<feature type="compositionally biased region" description="Basic and acidic residues" evidence="1">
    <location>
        <begin position="1"/>
        <end position="20"/>
    </location>
</feature>
<keyword evidence="2" id="KW-0812">Transmembrane</keyword>
<dbReference type="RefSeq" id="WP_339576397.1">
    <property type="nucleotide sequence ID" value="NZ_JBBIAA010000055.1"/>
</dbReference>
<evidence type="ECO:0008006" key="5">
    <source>
        <dbReference type="Google" id="ProtNLM"/>
    </source>
</evidence>
<proteinExistence type="predicted"/>
<evidence type="ECO:0000313" key="4">
    <source>
        <dbReference type="Proteomes" id="UP001387100"/>
    </source>
</evidence>
<sequence length="237" mass="24171">MARHDDRPAGARPVDVRTVDELPPAQHVEAAPPPSTPPQVDVPVDVAVTVPGQTGDQVRWGAVWAGLVVAVATFLLLEVGFFALGWLTLDPGQPDPGSSADLVTGLIGLAAFFLGGLTAAATARWRSVDTGLLHGILVWALGLVVFLLLALLGGGALLGSVGRIAAQLISLSQVTAEVPSVQLDQAVETARSTAAWAALGLGLAVVASAVGGLVGSKAWPRTSSTEQPEAATHVRRG</sequence>
<dbReference type="EMBL" id="JBBIAA010000055">
    <property type="protein sequence ID" value="MEJ5947024.1"/>
    <property type="molecule type" value="Genomic_DNA"/>
</dbReference>
<keyword evidence="4" id="KW-1185">Reference proteome</keyword>
<feature type="transmembrane region" description="Helical" evidence="2">
    <location>
        <begin position="102"/>
        <end position="123"/>
    </location>
</feature>
<keyword evidence="2" id="KW-1133">Transmembrane helix</keyword>
<protein>
    <recommendedName>
        <fullName evidence="5">Permease</fullName>
    </recommendedName>
</protein>
<name>A0ABU8RPN1_9ACTN</name>
<gene>
    <name evidence="3" type="ORF">WDZ17_17165</name>
</gene>
<organism evidence="3 4">
    <name type="scientific">Pseudokineococcus basanitobsidens</name>
    <dbReference type="NCBI Taxonomy" id="1926649"/>
    <lineage>
        <taxon>Bacteria</taxon>
        <taxon>Bacillati</taxon>
        <taxon>Actinomycetota</taxon>
        <taxon>Actinomycetes</taxon>
        <taxon>Kineosporiales</taxon>
        <taxon>Kineosporiaceae</taxon>
        <taxon>Pseudokineococcus</taxon>
    </lineage>
</organism>
<feature type="transmembrane region" description="Helical" evidence="2">
    <location>
        <begin position="135"/>
        <end position="158"/>
    </location>
</feature>
<feature type="region of interest" description="Disordered" evidence="1">
    <location>
        <begin position="1"/>
        <end position="40"/>
    </location>
</feature>
<reference evidence="3 4" key="1">
    <citation type="journal article" date="2017" name="Int. J. Syst. Evol. Microbiol.">
        <title>Pseudokineococcus basanitobsidens sp. nov., isolated from volcanic rock.</title>
        <authorList>
            <person name="Lee D.W."/>
            <person name="Park M.Y."/>
            <person name="Kim J.J."/>
            <person name="Kim B.S."/>
        </authorList>
    </citation>
    <scope>NUCLEOTIDE SEQUENCE [LARGE SCALE GENOMIC DNA]</scope>
    <source>
        <strain evidence="3 4">DSM 103726</strain>
    </source>
</reference>
<dbReference type="Proteomes" id="UP001387100">
    <property type="component" value="Unassembled WGS sequence"/>
</dbReference>
<evidence type="ECO:0000256" key="2">
    <source>
        <dbReference type="SAM" id="Phobius"/>
    </source>
</evidence>
<evidence type="ECO:0000313" key="3">
    <source>
        <dbReference type="EMBL" id="MEJ5947024.1"/>
    </source>
</evidence>
<feature type="transmembrane region" description="Helical" evidence="2">
    <location>
        <begin position="194"/>
        <end position="214"/>
    </location>
</feature>
<evidence type="ECO:0000256" key="1">
    <source>
        <dbReference type="SAM" id="MobiDB-lite"/>
    </source>
</evidence>
<keyword evidence="2" id="KW-0472">Membrane</keyword>
<feature type="transmembrane region" description="Helical" evidence="2">
    <location>
        <begin position="62"/>
        <end position="87"/>
    </location>
</feature>
<accession>A0ABU8RPN1</accession>
<comment type="caution">
    <text evidence="3">The sequence shown here is derived from an EMBL/GenBank/DDBJ whole genome shotgun (WGS) entry which is preliminary data.</text>
</comment>